<protein>
    <recommendedName>
        <fullName evidence="7">Calpain catalytic domain-containing protein</fullName>
    </recommendedName>
</protein>
<feature type="compositionally biased region" description="Basic and acidic residues" evidence="6">
    <location>
        <begin position="140"/>
        <end position="149"/>
    </location>
</feature>
<keyword evidence="9" id="KW-1185">Reference proteome</keyword>
<evidence type="ECO:0000256" key="3">
    <source>
        <dbReference type="ARBA" id="ARBA00022801"/>
    </source>
</evidence>
<sequence length="170" mass="19931">MNPYDRIKEYLNKGEIISCGINVEMLDNLSEEDLNEKGLVNNHSYLLLSVKKVEGINLLCLKNTFDKYEWNGDWSKDSDLWTPELKKQIGLDSFDDGTFWMCDSVFMKYFTEIEVSKPIPNSWHSRQFFYQLIPNPHEGHDIESEEAKNKNIKTNNILEENDEADEKKSK</sequence>
<evidence type="ECO:0000313" key="9">
    <source>
        <dbReference type="Proteomes" id="UP001470230"/>
    </source>
</evidence>
<dbReference type="EMBL" id="JAPFFF010000038">
    <property type="protein sequence ID" value="KAK8842454.1"/>
    <property type="molecule type" value="Genomic_DNA"/>
</dbReference>
<dbReference type="Pfam" id="PF00648">
    <property type="entry name" value="Peptidase_C2"/>
    <property type="match status" value="1"/>
</dbReference>
<dbReference type="PANTHER" id="PTHR10183">
    <property type="entry name" value="CALPAIN"/>
    <property type="match status" value="1"/>
</dbReference>
<comment type="caution">
    <text evidence="8">The sequence shown here is derived from an EMBL/GenBank/DDBJ whole genome shotgun (WGS) entry which is preliminary data.</text>
</comment>
<dbReference type="Gene3D" id="3.90.70.10">
    <property type="entry name" value="Cysteine proteinases"/>
    <property type="match status" value="1"/>
</dbReference>
<keyword evidence="4" id="KW-0788">Thiol protease</keyword>
<dbReference type="InterPro" id="IPR022684">
    <property type="entry name" value="Calpain_cysteine_protease"/>
</dbReference>
<evidence type="ECO:0000259" key="7">
    <source>
        <dbReference type="PROSITE" id="PS50203"/>
    </source>
</evidence>
<gene>
    <name evidence="8" type="ORF">M9Y10_026041</name>
</gene>
<feature type="domain" description="Calpain catalytic" evidence="7">
    <location>
        <begin position="1"/>
        <end position="119"/>
    </location>
</feature>
<dbReference type="Proteomes" id="UP001470230">
    <property type="component" value="Unassembled WGS sequence"/>
</dbReference>
<keyword evidence="3" id="KW-0378">Hydrolase</keyword>
<dbReference type="InterPro" id="IPR001300">
    <property type="entry name" value="Peptidase_C2_calpain_cat"/>
</dbReference>
<keyword evidence="2" id="KW-0645">Protease</keyword>
<dbReference type="SUPFAM" id="SSF54001">
    <property type="entry name" value="Cysteine proteinases"/>
    <property type="match status" value="1"/>
</dbReference>
<evidence type="ECO:0000256" key="5">
    <source>
        <dbReference type="PROSITE-ProRule" id="PRU00239"/>
    </source>
</evidence>
<evidence type="ECO:0000256" key="4">
    <source>
        <dbReference type="ARBA" id="ARBA00022807"/>
    </source>
</evidence>
<evidence type="ECO:0000256" key="1">
    <source>
        <dbReference type="ARBA" id="ARBA00007623"/>
    </source>
</evidence>
<dbReference type="PROSITE" id="PS50203">
    <property type="entry name" value="CALPAIN_CAT"/>
    <property type="match status" value="1"/>
</dbReference>
<comment type="similarity">
    <text evidence="1">Belongs to the peptidase C2 family.</text>
</comment>
<evidence type="ECO:0000256" key="2">
    <source>
        <dbReference type="ARBA" id="ARBA00022670"/>
    </source>
</evidence>
<reference evidence="8 9" key="1">
    <citation type="submission" date="2024-04" db="EMBL/GenBank/DDBJ databases">
        <title>Tritrichomonas musculus Genome.</title>
        <authorList>
            <person name="Alves-Ferreira E."/>
            <person name="Grigg M."/>
            <person name="Lorenzi H."/>
            <person name="Galac M."/>
        </authorList>
    </citation>
    <scope>NUCLEOTIDE SEQUENCE [LARGE SCALE GENOMIC DNA]</scope>
    <source>
        <strain evidence="8 9">EAF2021</strain>
    </source>
</reference>
<evidence type="ECO:0000256" key="6">
    <source>
        <dbReference type="SAM" id="MobiDB-lite"/>
    </source>
</evidence>
<name>A0ABR2H8C0_9EUKA</name>
<organism evidence="8 9">
    <name type="scientific">Tritrichomonas musculus</name>
    <dbReference type="NCBI Taxonomy" id="1915356"/>
    <lineage>
        <taxon>Eukaryota</taxon>
        <taxon>Metamonada</taxon>
        <taxon>Parabasalia</taxon>
        <taxon>Tritrichomonadida</taxon>
        <taxon>Tritrichomonadidae</taxon>
        <taxon>Tritrichomonas</taxon>
    </lineage>
</organism>
<dbReference type="InterPro" id="IPR038765">
    <property type="entry name" value="Papain-like_cys_pep_sf"/>
</dbReference>
<accession>A0ABR2H8C0</accession>
<feature type="region of interest" description="Disordered" evidence="6">
    <location>
        <begin position="140"/>
        <end position="170"/>
    </location>
</feature>
<dbReference type="PANTHER" id="PTHR10183:SF379">
    <property type="entry name" value="CALPAIN-5"/>
    <property type="match status" value="1"/>
</dbReference>
<comment type="caution">
    <text evidence="5">Lacks conserved residue(s) required for the propagation of feature annotation.</text>
</comment>
<proteinExistence type="inferred from homology"/>
<evidence type="ECO:0000313" key="8">
    <source>
        <dbReference type="EMBL" id="KAK8842454.1"/>
    </source>
</evidence>